<keyword evidence="7" id="KW-1185">Reference proteome</keyword>
<dbReference type="SMART" id="SM00382">
    <property type="entry name" value="AAA"/>
    <property type="match status" value="1"/>
</dbReference>
<evidence type="ECO:0000256" key="3">
    <source>
        <dbReference type="ARBA" id="ARBA00022741"/>
    </source>
</evidence>
<evidence type="ECO:0000313" key="6">
    <source>
        <dbReference type="EMBL" id="WPK11766.1"/>
    </source>
</evidence>
<dbReference type="RefSeq" id="WP_319836693.1">
    <property type="nucleotide sequence ID" value="NZ_CP137624.1"/>
</dbReference>
<sequence>MTLLQVEHLTKSFVGKTVVDDVSFILEPLTATALIGPNGAGKTTTMSMIVGLLQQTEGTVMMSGVQDIRQSIGFLPQYPQFYPWLSALEYVEMVGKLSGVPGKAVREKSVKMLEYVGLGDAMHKKTATFSGGMKQRLGIAQAIIHDPKLLLLDEPVSALDPIGRQEVMNLLKELQQQTTILYSTHILHDAEKMTDQVLFMKKGQLVEQGSLASIQQKYANPKYLIQFVDEQAAMSFADRYAGEVEGQYVYLAIQQSMQQLLQLLVTEQQEIVKVERVTASLDEIFMKVAYQ</sequence>
<dbReference type="CDD" id="cd03230">
    <property type="entry name" value="ABC_DR_subfamily_A"/>
    <property type="match status" value="1"/>
</dbReference>
<dbReference type="PROSITE" id="PS50893">
    <property type="entry name" value="ABC_TRANSPORTER_2"/>
    <property type="match status" value="1"/>
</dbReference>
<dbReference type="PANTHER" id="PTHR43335">
    <property type="entry name" value="ABC TRANSPORTER, ATP-BINDING PROTEIN"/>
    <property type="match status" value="1"/>
</dbReference>
<evidence type="ECO:0000256" key="1">
    <source>
        <dbReference type="ARBA" id="ARBA00005417"/>
    </source>
</evidence>
<name>A0ABZ0RXK7_9BACI</name>
<dbReference type="Pfam" id="PF00005">
    <property type="entry name" value="ABC_tran"/>
    <property type="match status" value="1"/>
</dbReference>
<evidence type="ECO:0000256" key="2">
    <source>
        <dbReference type="ARBA" id="ARBA00022448"/>
    </source>
</evidence>
<feature type="domain" description="ABC transporter" evidence="5">
    <location>
        <begin position="4"/>
        <end position="227"/>
    </location>
</feature>
<dbReference type="InterPro" id="IPR003593">
    <property type="entry name" value="AAA+_ATPase"/>
</dbReference>
<gene>
    <name evidence="6" type="ORF">R6U77_18030</name>
</gene>
<evidence type="ECO:0000313" key="7">
    <source>
        <dbReference type="Proteomes" id="UP001322664"/>
    </source>
</evidence>
<proteinExistence type="inferred from homology"/>
<dbReference type="EMBL" id="CP137624">
    <property type="protein sequence ID" value="WPK11766.1"/>
    <property type="molecule type" value="Genomic_DNA"/>
</dbReference>
<dbReference type="PANTHER" id="PTHR43335:SF11">
    <property type="entry name" value="ABC TRANSPORTER RELATED"/>
    <property type="match status" value="1"/>
</dbReference>
<organism evidence="6 7">
    <name type="scientific">Lysinibacillus louembei</name>
    <dbReference type="NCBI Taxonomy" id="1470088"/>
    <lineage>
        <taxon>Bacteria</taxon>
        <taxon>Bacillati</taxon>
        <taxon>Bacillota</taxon>
        <taxon>Bacilli</taxon>
        <taxon>Bacillales</taxon>
        <taxon>Bacillaceae</taxon>
        <taxon>Lysinibacillus</taxon>
    </lineage>
</organism>
<dbReference type="PROSITE" id="PS00211">
    <property type="entry name" value="ABC_TRANSPORTER_1"/>
    <property type="match status" value="1"/>
</dbReference>
<keyword evidence="3" id="KW-0547">Nucleotide-binding</keyword>
<comment type="similarity">
    <text evidence="1">Belongs to the ABC transporter superfamily.</text>
</comment>
<keyword evidence="4 6" id="KW-0067">ATP-binding</keyword>
<dbReference type="Pfam" id="PF13732">
    <property type="entry name" value="DrrA1-3_C"/>
    <property type="match status" value="1"/>
</dbReference>
<dbReference type="GO" id="GO:0005524">
    <property type="term" value="F:ATP binding"/>
    <property type="evidence" value="ECO:0007669"/>
    <property type="project" value="UniProtKB-KW"/>
</dbReference>
<dbReference type="Proteomes" id="UP001322664">
    <property type="component" value="Chromosome"/>
</dbReference>
<dbReference type="InterPro" id="IPR017871">
    <property type="entry name" value="ABC_transporter-like_CS"/>
</dbReference>
<dbReference type="SUPFAM" id="SSF52540">
    <property type="entry name" value="P-loop containing nucleoside triphosphate hydrolases"/>
    <property type="match status" value="1"/>
</dbReference>
<evidence type="ECO:0000259" key="5">
    <source>
        <dbReference type="PROSITE" id="PS50893"/>
    </source>
</evidence>
<accession>A0ABZ0RXK7</accession>
<keyword evidence="2" id="KW-0813">Transport</keyword>
<dbReference type="InterPro" id="IPR025302">
    <property type="entry name" value="DrrA1/2-like_C"/>
</dbReference>
<dbReference type="Gene3D" id="3.40.50.300">
    <property type="entry name" value="P-loop containing nucleotide triphosphate hydrolases"/>
    <property type="match status" value="1"/>
</dbReference>
<dbReference type="InterPro" id="IPR003439">
    <property type="entry name" value="ABC_transporter-like_ATP-bd"/>
</dbReference>
<evidence type="ECO:0000256" key="4">
    <source>
        <dbReference type="ARBA" id="ARBA00022840"/>
    </source>
</evidence>
<dbReference type="InterPro" id="IPR027417">
    <property type="entry name" value="P-loop_NTPase"/>
</dbReference>
<reference evidence="6 7" key="1">
    <citation type="submission" date="2023-09" db="EMBL/GenBank/DDBJ databases">
        <authorList>
            <person name="Page C.A."/>
            <person name="Perez-Diaz I.M."/>
        </authorList>
    </citation>
    <scope>NUCLEOTIDE SEQUENCE [LARGE SCALE GENOMIC DNA]</scope>
    <source>
        <strain evidence="6 7">Ll15</strain>
    </source>
</reference>
<protein>
    <submittedName>
        <fullName evidence="6">ABC transporter ATP-binding protein</fullName>
    </submittedName>
</protein>